<comment type="caution">
    <text evidence="2">The sequence shown here is derived from an EMBL/GenBank/DDBJ whole genome shotgun (WGS) entry which is preliminary data.</text>
</comment>
<dbReference type="AlphaFoldDB" id="A0A919UWM5"/>
<proteinExistence type="predicted"/>
<protein>
    <submittedName>
        <fullName evidence="2">Uncharacterized protein</fullName>
    </submittedName>
</protein>
<evidence type="ECO:0000313" key="2">
    <source>
        <dbReference type="EMBL" id="GII76166.1"/>
    </source>
</evidence>
<gene>
    <name evidence="2" type="ORF">Sru01_11480</name>
</gene>
<dbReference type="Proteomes" id="UP000655287">
    <property type="component" value="Unassembled WGS sequence"/>
</dbReference>
<feature type="region of interest" description="Disordered" evidence="1">
    <location>
        <begin position="60"/>
        <end position="80"/>
    </location>
</feature>
<reference evidence="2" key="1">
    <citation type="submission" date="2021-01" db="EMBL/GenBank/DDBJ databases">
        <title>Whole genome shotgun sequence of Sphaerisporangium rufum NBRC 109079.</title>
        <authorList>
            <person name="Komaki H."/>
            <person name="Tamura T."/>
        </authorList>
    </citation>
    <scope>NUCLEOTIDE SEQUENCE</scope>
    <source>
        <strain evidence="2">NBRC 109079</strain>
    </source>
</reference>
<feature type="region of interest" description="Disordered" evidence="1">
    <location>
        <begin position="1"/>
        <end position="44"/>
    </location>
</feature>
<feature type="compositionally biased region" description="Pro residues" evidence="1">
    <location>
        <begin position="66"/>
        <end position="76"/>
    </location>
</feature>
<sequence>MTRPGRGFAFADLPPVRPAVPDPHRDRRPAGHPGGPARAGRPARYRMSWTADDDWYLAPAAAARPGGPPPGGPTPPETDLAPLVRRGLAGMWLDVSTDWLLEVRRLRRTFGAGPAPRPARRPRPAVTAPPDGGPEYELTAVLRRRGLLPGPLRLRRIGEPEPCWTGVLAEGRMLVVDRRLVVCEQDDPLPGPAGPGSEEVLVVALTRWPAPARAAQPAGAPVGSIIAKPA</sequence>
<organism evidence="2 3">
    <name type="scientific">Sphaerisporangium rufum</name>
    <dbReference type="NCBI Taxonomy" id="1381558"/>
    <lineage>
        <taxon>Bacteria</taxon>
        <taxon>Bacillati</taxon>
        <taxon>Actinomycetota</taxon>
        <taxon>Actinomycetes</taxon>
        <taxon>Streptosporangiales</taxon>
        <taxon>Streptosporangiaceae</taxon>
        <taxon>Sphaerisporangium</taxon>
    </lineage>
</organism>
<feature type="region of interest" description="Disordered" evidence="1">
    <location>
        <begin position="111"/>
        <end position="135"/>
    </location>
</feature>
<keyword evidence="3" id="KW-1185">Reference proteome</keyword>
<name>A0A919UWM5_9ACTN</name>
<accession>A0A919UWM5</accession>
<evidence type="ECO:0000313" key="3">
    <source>
        <dbReference type="Proteomes" id="UP000655287"/>
    </source>
</evidence>
<dbReference type="EMBL" id="BOOU01000014">
    <property type="protein sequence ID" value="GII76166.1"/>
    <property type="molecule type" value="Genomic_DNA"/>
</dbReference>
<evidence type="ECO:0000256" key="1">
    <source>
        <dbReference type="SAM" id="MobiDB-lite"/>
    </source>
</evidence>
<dbReference type="RefSeq" id="WP_203982804.1">
    <property type="nucleotide sequence ID" value="NZ_BOOU01000014.1"/>
</dbReference>